<protein>
    <submittedName>
        <fullName evidence="2">Uncharacterized protein</fullName>
    </submittedName>
</protein>
<gene>
    <name evidence="2" type="ORF">PCOR1329_LOCUS63690</name>
</gene>
<comment type="caution">
    <text evidence="2">The sequence shown here is derived from an EMBL/GenBank/DDBJ whole genome shotgun (WGS) entry which is preliminary data.</text>
</comment>
<reference evidence="2" key="1">
    <citation type="submission" date="2023-10" db="EMBL/GenBank/DDBJ databases">
        <authorList>
            <person name="Chen Y."/>
            <person name="Shah S."/>
            <person name="Dougan E. K."/>
            <person name="Thang M."/>
            <person name="Chan C."/>
        </authorList>
    </citation>
    <scope>NUCLEOTIDE SEQUENCE [LARGE SCALE GENOMIC DNA]</scope>
</reference>
<feature type="compositionally biased region" description="Basic and acidic residues" evidence="1">
    <location>
        <begin position="80"/>
        <end position="96"/>
    </location>
</feature>
<proteinExistence type="predicted"/>
<evidence type="ECO:0000256" key="1">
    <source>
        <dbReference type="SAM" id="MobiDB-lite"/>
    </source>
</evidence>
<keyword evidence="3" id="KW-1185">Reference proteome</keyword>
<name>A0ABN9W6B6_9DINO</name>
<feature type="compositionally biased region" description="Polar residues" evidence="1">
    <location>
        <begin position="32"/>
        <end position="54"/>
    </location>
</feature>
<dbReference type="Proteomes" id="UP001189429">
    <property type="component" value="Unassembled WGS sequence"/>
</dbReference>
<feature type="region of interest" description="Disordered" evidence="1">
    <location>
        <begin position="1"/>
        <end position="96"/>
    </location>
</feature>
<dbReference type="EMBL" id="CAUYUJ010018093">
    <property type="protein sequence ID" value="CAK0880591.1"/>
    <property type="molecule type" value="Genomic_DNA"/>
</dbReference>
<organism evidence="2 3">
    <name type="scientific">Prorocentrum cordatum</name>
    <dbReference type="NCBI Taxonomy" id="2364126"/>
    <lineage>
        <taxon>Eukaryota</taxon>
        <taxon>Sar</taxon>
        <taxon>Alveolata</taxon>
        <taxon>Dinophyceae</taxon>
        <taxon>Prorocentrales</taxon>
        <taxon>Prorocentraceae</taxon>
        <taxon>Prorocentrum</taxon>
    </lineage>
</organism>
<accession>A0ABN9W6B6</accession>
<sequence length="141" mass="15701">MPPRAEHTAPSNPTIARRQPYRHMFLLRGFQRPSSGQKTAAFSTTEASRASQKARNLPGASFHCGWPDGRRVRVRPGPPPRERRAGGRPRAPHEGRQLVPAVARHVEEQQALGRHHVFDRPVVPGVELAAPRHVPTCRASR</sequence>
<evidence type="ECO:0000313" key="2">
    <source>
        <dbReference type="EMBL" id="CAK0880591.1"/>
    </source>
</evidence>
<evidence type="ECO:0000313" key="3">
    <source>
        <dbReference type="Proteomes" id="UP001189429"/>
    </source>
</evidence>